<proteinExistence type="predicted"/>
<evidence type="ECO:0000256" key="1">
    <source>
        <dbReference type="SAM" id="Phobius"/>
    </source>
</evidence>
<feature type="transmembrane region" description="Helical" evidence="1">
    <location>
        <begin position="120"/>
        <end position="137"/>
    </location>
</feature>
<keyword evidence="3" id="KW-1185">Reference proteome</keyword>
<dbReference type="RefSeq" id="WP_379024620.1">
    <property type="nucleotide sequence ID" value="NZ_JBHRTA010000038.1"/>
</dbReference>
<feature type="transmembrane region" description="Helical" evidence="1">
    <location>
        <begin position="298"/>
        <end position="314"/>
    </location>
</feature>
<keyword evidence="1" id="KW-1133">Transmembrane helix</keyword>
<evidence type="ECO:0000313" key="3">
    <source>
        <dbReference type="Proteomes" id="UP001595526"/>
    </source>
</evidence>
<accession>A0ABV7JMA5</accession>
<dbReference type="InterPro" id="IPR049458">
    <property type="entry name" value="EpsG-like"/>
</dbReference>
<feature type="transmembrane region" description="Helical" evidence="1">
    <location>
        <begin position="326"/>
        <end position="343"/>
    </location>
</feature>
<keyword evidence="1" id="KW-0472">Membrane</keyword>
<protein>
    <submittedName>
        <fullName evidence="2">EpsG family protein</fullName>
    </submittedName>
</protein>
<feature type="transmembrane region" description="Helical" evidence="1">
    <location>
        <begin position="6"/>
        <end position="22"/>
    </location>
</feature>
<feature type="transmembrane region" description="Helical" evidence="1">
    <location>
        <begin position="271"/>
        <end position="292"/>
    </location>
</feature>
<reference evidence="3" key="1">
    <citation type="journal article" date="2019" name="Int. J. Syst. Evol. Microbiol.">
        <title>The Global Catalogue of Microorganisms (GCM) 10K type strain sequencing project: providing services to taxonomists for standard genome sequencing and annotation.</title>
        <authorList>
            <consortium name="The Broad Institute Genomics Platform"/>
            <consortium name="The Broad Institute Genome Sequencing Center for Infectious Disease"/>
            <person name="Wu L."/>
            <person name="Ma J."/>
        </authorList>
    </citation>
    <scope>NUCLEOTIDE SEQUENCE [LARGE SCALE GENOMIC DNA]</scope>
    <source>
        <strain evidence="3">KCTC 52416</strain>
    </source>
</reference>
<dbReference type="Proteomes" id="UP001595526">
    <property type="component" value="Unassembled WGS sequence"/>
</dbReference>
<gene>
    <name evidence="2" type="ORF">ACFOET_16455</name>
</gene>
<keyword evidence="1" id="KW-0812">Transmembrane</keyword>
<evidence type="ECO:0000313" key="2">
    <source>
        <dbReference type="EMBL" id="MFC3199219.1"/>
    </source>
</evidence>
<feature type="transmembrane region" description="Helical" evidence="1">
    <location>
        <begin position="242"/>
        <end position="259"/>
    </location>
</feature>
<feature type="transmembrane region" description="Helical" evidence="1">
    <location>
        <begin position="89"/>
        <end position="113"/>
    </location>
</feature>
<comment type="caution">
    <text evidence="2">The sequence shown here is derived from an EMBL/GenBank/DDBJ whole genome shotgun (WGS) entry which is preliminary data.</text>
</comment>
<dbReference type="EMBL" id="JBHRTA010000038">
    <property type="protein sequence ID" value="MFC3199219.1"/>
    <property type="molecule type" value="Genomic_DNA"/>
</dbReference>
<name>A0ABV7JMA5_9SPHI</name>
<organism evidence="2 3">
    <name type="scientific">Parapedobacter deserti</name>
    <dbReference type="NCBI Taxonomy" id="1912957"/>
    <lineage>
        <taxon>Bacteria</taxon>
        <taxon>Pseudomonadati</taxon>
        <taxon>Bacteroidota</taxon>
        <taxon>Sphingobacteriia</taxon>
        <taxon>Sphingobacteriales</taxon>
        <taxon>Sphingobacteriaceae</taxon>
        <taxon>Parapedobacter</taxon>
    </lineage>
</organism>
<dbReference type="Pfam" id="PF14897">
    <property type="entry name" value="EpsG"/>
    <property type="match status" value="1"/>
</dbReference>
<feature type="transmembrane region" description="Helical" evidence="1">
    <location>
        <begin position="29"/>
        <end position="47"/>
    </location>
</feature>
<sequence length="357" mass="40554">MTPYYAIVITTFLLSVFDLVRSHAIRFSVYVGYCIVLVLFVGLRSVGVDNDSVNYEEAFSLAASLPWSDLITGNYDETMERGYLVLNKVIHSLGGGIRTVFLLMAILTGLVNYTLIYKKSPFPFASLLLYVCFFYFYRDFTQIRFALSAGLGLWALFRLTEGKYWSFAVLVLVGAGFHSAVLIVPFVSLFYVLIKSLWFYFVLPLLGVLGGLFNPVMILFSLGGLPPTLAQYVEFDELGKGGYVPSIIAQVFMAGMMIFRRRLLNYHPKKVIDYMFIALSLASFINLLFISFAIMQRLALLLFGAILFSMPYVCKMLESDRSEKFLALFLRAIFMLYVLYYGLKMVNPNLMQPYSIL</sequence>
<feature type="transmembrane region" description="Helical" evidence="1">
    <location>
        <begin position="164"/>
        <end position="191"/>
    </location>
</feature>
<feature type="transmembrane region" description="Helical" evidence="1">
    <location>
        <begin position="198"/>
        <end position="222"/>
    </location>
</feature>